<keyword evidence="13" id="KW-1185">Reference proteome</keyword>
<feature type="region of interest" description="Disordered" evidence="9">
    <location>
        <begin position="1"/>
        <end position="25"/>
    </location>
</feature>
<feature type="transmembrane region" description="Helical" evidence="10">
    <location>
        <begin position="652"/>
        <end position="671"/>
    </location>
</feature>
<sequence>MSALPSQTPTLNEEPAGGPFDSTPQHVDVTRAEETFNELSRELTRQLSVHSGHAQGLSGEKADLEKGHGDDWDADRFDLREYLTSSNDANQKAGIKHKHVGVTWENLQVDVMGGTDFKIYIRTFGNAIIDFFTAPIFWIWFSIAQYLPITKTTMQTRTILHQQSGVLKPGEMCLVLGCPGSGCTTFLKTIANERKEFSNVSGEVRYAGISAEEMAKTYNGEVVYNHEDDIHLATLTVAQTLSFALSTKTPGPAARLPGVSRKQFNETVLNALLSMLNIQHTAQTLVGNEFVRGVSGGERKRVSIAEMMATRARVQCWDNSTRGLDASTALDFVKSLRIMTDILGQTTFVTLYQAGEGIYDLFDKVMIVDEGRQVFFGPPSEARGYFEKLGYNALPRQSTADYLTGCTDPNERQFAPGYSSKTVPSTPLDLEKAFLASPYGRTTGDSLDKYKLLMETEKEDQEAFRAAVAADKKRGVSKSSPYTLGFIGQVKALTKRQFQLRLQDRFQLYTSMSLAWILALVIGAAFFNLPPTSAGAFTRGSVIFVAIVMSCLDAFGEMPLQMLGRPILNKQTSYSFYRPAAIAMANMFADLPFSAVRLLIFNIIVYFMSHLARSAGGFFTFHLLTYIAYLAMQGFFRVFGLICVNFDSAFRLAVFFVPNFISYAGYIIPIFDMKRWLFWISYVNPLYYVFSGCMENEFMRLELSCDGAYVAPRNGPGMTKYPSGLGPNQSCTLPGSTGGQVAVPGRSYIMAGYEYNVSDLWRRNFLVLVGFVLFFQALQVITLEYFPQYVGGSSIRVYAKEDHEAKKLNEALQAKKEQRTPKEHGYQKTERYSEQRTVDLSTRKAFTWEKVNYHVPVPGGQLRLLHDVYGYVKPGTLTALMGASGAGKTTCLDVLAQRKNIGVIKGDVLVDGRPLNADFARGTAYAEQMDVHEGTATVREAMRFSAYLRQPFEVPKEEKDAYVEEIIELLELQDLTECLVFTLNVEARKRLTIGVELASKPELLLFLDEPTSGLDGQSAWNLVRFLRKLADSGQAILCTIHQPSALLFESFDRLLLLETGGETVYFGDIGSDSKVIREYFARNGASCPPNVNPAEFMLEAIGAGVTPRIGPRDWKDIWLDSPEYKKAIREIEEIKAEGIQKTQQHDVKELTYATPFMYQLKTVVKRNNVALWRQPDYVFTRLFIHAFISLFVSLSLLQLEHSVRDLQYRVFGIFWVSVLPAILMTQIEPMFIFNRQASSRIYSPYVFAIGQLIGEIPYSLLCAFTYWLFMVWPMGFGKGSAGKPGNGFQLLVIIFVELFGVSLGQLVASVSPSIQIAVLFNPFLTLVLTQFAGVTVPYPAMAKFWRSWLYQLTPYTRVLSAMLSTELHGLVIRCKPDEFAVFDPPSGQTCQAWAGDFVNAFRGYLNNPNATEACQYCQYSVGDEFYTPLNIRFDNRWRDAWILFAYFVFNMVITVIASRFLRYAKR</sequence>
<dbReference type="OrthoDB" id="245989at2759"/>
<feature type="transmembrane region" description="Helical" evidence="10">
    <location>
        <begin position="506"/>
        <end position="529"/>
    </location>
</feature>
<evidence type="ECO:0000256" key="7">
    <source>
        <dbReference type="ARBA" id="ARBA00022989"/>
    </source>
</evidence>
<feature type="transmembrane region" description="Helical" evidence="10">
    <location>
        <begin position="1440"/>
        <end position="1461"/>
    </location>
</feature>
<dbReference type="Pfam" id="PF19055">
    <property type="entry name" value="ABC2_membrane_7"/>
    <property type="match status" value="1"/>
</dbReference>
<dbReference type="GO" id="GO:0016020">
    <property type="term" value="C:membrane"/>
    <property type="evidence" value="ECO:0007669"/>
    <property type="project" value="UniProtKB-SubCell"/>
</dbReference>
<dbReference type="Gene3D" id="3.40.50.300">
    <property type="entry name" value="P-loop containing nucleotide triphosphate hydrolases"/>
    <property type="match status" value="2"/>
</dbReference>
<dbReference type="EMBL" id="ML170184">
    <property type="protein sequence ID" value="TDL20901.1"/>
    <property type="molecule type" value="Genomic_DNA"/>
</dbReference>
<dbReference type="VEuPathDB" id="FungiDB:BD410DRAFT_840877"/>
<comment type="subcellular location">
    <subcellularLocation>
        <location evidence="1">Membrane</location>
        <topology evidence="1">Multi-pass membrane protein</topology>
    </subcellularLocation>
</comment>
<evidence type="ECO:0000256" key="3">
    <source>
        <dbReference type="ARBA" id="ARBA00022448"/>
    </source>
</evidence>
<feature type="transmembrane region" description="Helical" evidence="10">
    <location>
        <begin position="127"/>
        <end position="147"/>
    </location>
</feature>
<name>A0A4Y7Q0P4_9AGAM</name>
<evidence type="ECO:0000256" key="10">
    <source>
        <dbReference type="SAM" id="Phobius"/>
    </source>
</evidence>
<reference evidence="12 13" key="1">
    <citation type="submission" date="2018-06" db="EMBL/GenBank/DDBJ databases">
        <title>A transcriptomic atlas of mushroom development highlights an independent origin of complex multicellularity.</title>
        <authorList>
            <consortium name="DOE Joint Genome Institute"/>
            <person name="Krizsan K."/>
            <person name="Almasi E."/>
            <person name="Merenyi Z."/>
            <person name="Sahu N."/>
            <person name="Viragh M."/>
            <person name="Koszo T."/>
            <person name="Mondo S."/>
            <person name="Kiss B."/>
            <person name="Balint B."/>
            <person name="Kues U."/>
            <person name="Barry K."/>
            <person name="Hegedus J.C."/>
            <person name="Henrissat B."/>
            <person name="Johnson J."/>
            <person name="Lipzen A."/>
            <person name="Ohm R."/>
            <person name="Nagy I."/>
            <person name="Pangilinan J."/>
            <person name="Yan J."/>
            <person name="Xiong Y."/>
            <person name="Grigoriev I.V."/>
            <person name="Hibbett D.S."/>
            <person name="Nagy L.G."/>
        </authorList>
    </citation>
    <scope>NUCLEOTIDE SEQUENCE [LARGE SCALE GENOMIC DNA]</scope>
    <source>
        <strain evidence="12 13">SZMC22713</strain>
    </source>
</reference>
<protein>
    <recommendedName>
        <fullName evidence="11">ABC transporter domain-containing protein</fullName>
    </recommendedName>
</protein>
<dbReference type="SUPFAM" id="SSF52540">
    <property type="entry name" value="P-loop containing nucleoside triphosphate hydrolases"/>
    <property type="match status" value="2"/>
</dbReference>
<evidence type="ECO:0000256" key="5">
    <source>
        <dbReference type="ARBA" id="ARBA00022741"/>
    </source>
</evidence>
<feature type="compositionally biased region" description="Basic and acidic residues" evidence="9">
    <location>
        <begin position="60"/>
        <end position="69"/>
    </location>
</feature>
<dbReference type="InterPro" id="IPR003593">
    <property type="entry name" value="AAA+_ATPase"/>
</dbReference>
<dbReference type="InterPro" id="IPR017871">
    <property type="entry name" value="ABC_transporter-like_CS"/>
</dbReference>
<feature type="transmembrane region" description="Helical" evidence="10">
    <location>
        <begin position="1182"/>
        <end position="1199"/>
    </location>
</feature>
<feature type="domain" description="ABC transporter" evidence="11">
    <location>
        <begin position="835"/>
        <end position="1084"/>
    </location>
</feature>
<dbReference type="InterPro" id="IPR010929">
    <property type="entry name" value="PDR_CDR_ABC"/>
</dbReference>
<feature type="transmembrane region" description="Helical" evidence="10">
    <location>
        <begin position="619"/>
        <end position="640"/>
    </location>
</feature>
<feature type="transmembrane region" description="Helical" evidence="10">
    <location>
        <begin position="1245"/>
        <end position="1268"/>
    </location>
</feature>
<dbReference type="InterPro" id="IPR043926">
    <property type="entry name" value="ABCG_dom"/>
</dbReference>
<dbReference type="PROSITE" id="PS50893">
    <property type="entry name" value="ABC_TRANSPORTER_2"/>
    <property type="match status" value="2"/>
</dbReference>
<dbReference type="GO" id="GO:0005524">
    <property type="term" value="F:ATP binding"/>
    <property type="evidence" value="ECO:0007669"/>
    <property type="project" value="UniProtKB-KW"/>
</dbReference>
<feature type="transmembrane region" description="Helical" evidence="10">
    <location>
        <begin position="1319"/>
        <end position="1340"/>
    </location>
</feature>
<evidence type="ECO:0000256" key="9">
    <source>
        <dbReference type="SAM" id="MobiDB-lite"/>
    </source>
</evidence>
<feature type="transmembrane region" description="Helical" evidence="10">
    <location>
        <begin position="581"/>
        <end position="607"/>
    </location>
</feature>
<dbReference type="Pfam" id="PF14510">
    <property type="entry name" value="ABC_trans_N"/>
    <property type="match status" value="1"/>
</dbReference>
<evidence type="ECO:0000256" key="8">
    <source>
        <dbReference type="ARBA" id="ARBA00023136"/>
    </source>
</evidence>
<feature type="domain" description="ABC transporter" evidence="11">
    <location>
        <begin position="144"/>
        <end position="395"/>
    </location>
</feature>
<dbReference type="SMART" id="SM00382">
    <property type="entry name" value="AAA"/>
    <property type="match status" value="2"/>
</dbReference>
<feature type="compositionally biased region" description="Polar residues" evidence="9">
    <location>
        <begin position="1"/>
        <end position="11"/>
    </location>
</feature>
<feature type="region of interest" description="Disordered" evidence="9">
    <location>
        <begin position="50"/>
        <end position="69"/>
    </location>
</feature>
<comment type="similarity">
    <text evidence="2">Belongs to the ABC transporter superfamily. ABCG family. PDR (TC 3.A.1.205) subfamily.</text>
</comment>
<evidence type="ECO:0000259" key="11">
    <source>
        <dbReference type="PROSITE" id="PS50893"/>
    </source>
</evidence>
<feature type="transmembrane region" description="Helical" evidence="10">
    <location>
        <begin position="1211"/>
        <end position="1233"/>
    </location>
</feature>
<dbReference type="InterPro" id="IPR003439">
    <property type="entry name" value="ABC_transporter-like_ATP-bd"/>
</dbReference>
<feature type="transmembrane region" description="Helical" evidence="10">
    <location>
        <begin position="765"/>
        <end position="786"/>
    </location>
</feature>
<dbReference type="FunFam" id="3.40.50.300:FF:000054">
    <property type="entry name" value="ABC multidrug transporter atrF"/>
    <property type="match status" value="1"/>
</dbReference>
<dbReference type="InterPro" id="IPR027417">
    <property type="entry name" value="P-loop_NTPase"/>
</dbReference>
<organism evidence="12 13">
    <name type="scientific">Rickenella mellea</name>
    <dbReference type="NCBI Taxonomy" id="50990"/>
    <lineage>
        <taxon>Eukaryota</taxon>
        <taxon>Fungi</taxon>
        <taxon>Dikarya</taxon>
        <taxon>Basidiomycota</taxon>
        <taxon>Agaricomycotina</taxon>
        <taxon>Agaricomycetes</taxon>
        <taxon>Hymenochaetales</taxon>
        <taxon>Rickenellaceae</taxon>
        <taxon>Rickenella</taxon>
    </lineage>
</organism>
<dbReference type="InterPro" id="IPR013525">
    <property type="entry name" value="ABC2_TM"/>
</dbReference>
<dbReference type="PANTHER" id="PTHR19241">
    <property type="entry name" value="ATP-BINDING CASSETTE TRANSPORTER"/>
    <property type="match status" value="1"/>
</dbReference>
<evidence type="ECO:0000313" key="13">
    <source>
        <dbReference type="Proteomes" id="UP000294933"/>
    </source>
</evidence>
<dbReference type="InterPro" id="IPR034003">
    <property type="entry name" value="ABCG_PDR_2"/>
</dbReference>
<dbReference type="Pfam" id="PF06422">
    <property type="entry name" value="PDR_CDR"/>
    <property type="match status" value="1"/>
</dbReference>
<keyword evidence="6" id="KW-0067">ATP-binding</keyword>
<dbReference type="PROSITE" id="PS00211">
    <property type="entry name" value="ABC_TRANSPORTER_1"/>
    <property type="match status" value="1"/>
</dbReference>
<dbReference type="CDD" id="cd03232">
    <property type="entry name" value="ABCG_PDR_domain2"/>
    <property type="match status" value="1"/>
</dbReference>
<accession>A0A4Y7Q0P4</accession>
<dbReference type="Proteomes" id="UP000294933">
    <property type="component" value="Unassembled WGS sequence"/>
</dbReference>
<dbReference type="STRING" id="50990.A0A4Y7Q0P4"/>
<gene>
    <name evidence="12" type="ORF">BD410DRAFT_840877</name>
</gene>
<keyword evidence="8 10" id="KW-0472">Membrane</keyword>
<evidence type="ECO:0000256" key="4">
    <source>
        <dbReference type="ARBA" id="ARBA00022692"/>
    </source>
</evidence>
<dbReference type="InterPro" id="IPR029481">
    <property type="entry name" value="ABC_trans_N"/>
</dbReference>
<keyword evidence="4 10" id="KW-0812">Transmembrane</keyword>
<feature type="transmembrane region" description="Helical" evidence="10">
    <location>
        <begin position="541"/>
        <end position="560"/>
    </location>
</feature>
<evidence type="ECO:0000256" key="6">
    <source>
        <dbReference type="ARBA" id="ARBA00022840"/>
    </source>
</evidence>
<feature type="transmembrane region" description="Helical" evidence="10">
    <location>
        <begin position="1288"/>
        <end position="1307"/>
    </location>
</feature>
<proteinExistence type="inferred from homology"/>
<evidence type="ECO:0000256" key="1">
    <source>
        <dbReference type="ARBA" id="ARBA00004141"/>
    </source>
</evidence>
<dbReference type="Pfam" id="PF00005">
    <property type="entry name" value="ABC_tran"/>
    <property type="match status" value="2"/>
</dbReference>
<dbReference type="InterPro" id="IPR034001">
    <property type="entry name" value="ABCG_PDR_1"/>
</dbReference>
<dbReference type="GO" id="GO:0140359">
    <property type="term" value="F:ABC-type transporter activity"/>
    <property type="evidence" value="ECO:0007669"/>
    <property type="project" value="InterPro"/>
</dbReference>
<evidence type="ECO:0000256" key="2">
    <source>
        <dbReference type="ARBA" id="ARBA00006012"/>
    </source>
</evidence>
<dbReference type="CDD" id="cd03233">
    <property type="entry name" value="ABCG_PDR_domain1"/>
    <property type="match status" value="1"/>
</dbReference>
<keyword evidence="3" id="KW-0813">Transport</keyword>
<keyword evidence="7 10" id="KW-1133">Transmembrane helix</keyword>
<dbReference type="Pfam" id="PF01061">
    <property type="entry name" value="ABC2_membrane"/>
    <property type="match status" value="2"/>
</dbReference>
<evidence type="ECO:0000313" key="12">
    <source>
        <dbReference type="EMBL" id="TDL20901.1"/>
    </source>
</evidence>
<keyword evidence="5" id="KW-0547">Nucleotide-binding</keyword>
<dbReference type="GO" id="GO:0016887">
    <property type="term" value="F:ATP hydrolysis activity"/>
    <property type="evidence" value="ECO:0007669"/>
    <property type="project" value="InterPro"/>
</dbReference>